<feature type="compositionally biased region" description="Low complexity" evidence="1">
    <location>
        <begin position="359"/>
        <end position="369"/>
    </location>
</feature>
<comment type="caution">
    <text evidence="4">The sequence shown here is derived from an EMBL/GenBank/DDBJ whole genome shotgun (WGS) entry which is preliminary data.</text>
</comment>
<protein>
    <submittedName>
        <fullName evidence="4">Uncharacterized protein</fullName>
    </submittedName>
</protein>
<feature type="signal peptide" evidence="3">
    <location>
        <begin position="1"/>
        <end position="29"/>
    </location>
</feature>
<feature type="region of interest" description="Disordered" evidence="1">
    <location>
        <begin position="349"/>
        <end position="411"/>
    </location>
</feature>
<accession>A0A9P8V8S0</accession>
<evidence type="ECO:0000256" key="1">
    <source>
        <dbReference type="SAM" id="MobiDB-lite"/>
    </source>
</evidence>
<feature type="region of interest" description="Disordered" evidence="1">
    <location>
        <begin position="284"/>
        <end position="325"/>
    </location>
</feature>
<keyword evidence="5" id="KW-1185">Reference proteome</keyword>
<feature type="chain" id="PRO_5040206648" evidence="3">
    <location>
        <begin position="30"/>
        <end position="411"/>
    </location>
</feature>
<evidence type="ECO:0000313" key="5">
    <source>
        <dbReference type="Proteomes" id="UP000770015"/>
    </source>
</evidence>
<dbReference type="AlphaFoldDB" id="A0A9P8V8S0"/>
<reference evidence="4" key="1">
    <citation type="journal article" date="2021" name="Nat. Commun.">
        <title>Genetic determinants of endophytism in the Arabidopsis root mycobiome.</title>
        <authorList>
            <person name="Mesny F."/>
            <person name="Miyauchi S."/>
            <person name="Thiergart T."/>
            <person name="Pickel B."/>
            <person name="Atanasova L."/>
            <person name="Karlsson M."/>
            <person name="Huettel B."/>
            <person name="Barry K.W."/>
            <person name="Haridas S."/>
            <person name="Chen C."/>
            <person name="Bauer D."/>
            <person name="Andreopoulos W."/>
            <person name="Pangilinan J."/>
            <person name="LaButti K."/>
            <person name="Riley R."/>
            <person name="Lipzen A."/>
            <person name="Clum A."/>
            <person name="Drula E."/>
            <person name="Henrissat B."/>
            <person name="Kohler A."/>
            <person name="Grigoriev I.V."/>
            <person name="Martin F.M."/>
            <person name="Hacquard S."/>
        </authorList>
    </citation>
    <scope>NUCLEOTIDE SEQUENCE</scope>
    <source>
        <strain evidence="4">MPI-SDFR-AT-0117</strain>
    </source>
</reference>
<feature type="compositionally biased region" description="Basic and acidic residues" evidence="1">
    <location>
        <begin position="401"/>
        <end position="411"/>
    </location>
</feature>
<proteinExistence type="predicted"/>
<dbReference type="OrthoDB" id="5425848at2759"/>
<name>A0A9P8V8S0_9PEZI</name>
<sequence length="411" mass="43827">MRRAHPLKGASPILLALALLSQPLQLVTAYPYPLQNVDGGGDYGQGLPFLMARDCVERCGVDAQYCCDSNTECFTSANIAGCSPKNGGEAWGIYTTTWTETNTFTATITTHWAQPQPTLGGGSPIVDCDPDLTVGESACGAICCADFQYCKEDGQCAQREGWYPPGGGEVTRTITTDGQAITTRFSAPYRPTGSTFSGATVTRTSVAATGTAIGSDGGSEPVEEGTGGGLSAGAIAGIVIGVLAGLFILGLICFCCIVRGLWALCCGSRKKDERRERVEVVEERYRGGSRAPSAAVHTHREKHTGWFGRPASAGARRDEKEKSSGAKWLGLGAGAATLLALLNIRKDKKPERKPRSRYTDSYYSYSDPSESSRDSRSRISHLTSHAGASSAGGRSHRTRRSERAESRYSRR</sequence>
<dbReference type="PANTHER" id="PTHR16861">
    <property type="entry name" value="GLYCOPROTEIN 38"/>
    <property type="match status" value="1"/>
</dbReference>
<dbReference type="CDD" id="cd12087">
    <property type="entry name" value="TM_EGFR-like"/>
    <property type="match status" value="1"/>
</dbReference>
<gene>
    <name evidence="4" type="ORF">F5X68DRAFT_18546</name>
</gene>
<feature type="compositionally biased region" description="Low complexity" evidence="1">
    <location>
        <begin position="380"/>
        <end position="393"/>
    </location>
</feature>
<dbReference type="EMBL" id="JAGSXJ010000015">
    <property type="protein sequence ID" value="KAH6685261.1"/>
    <property type="molecule type" value="Genomic_DNA"/>
</dbReference>
<feature type="transmembrane region" description="Helical" evidence="2">
    <location>
        <begin position="238"/>
        <end position="265"/>
    </location>
</feature>
<keyword evidence="2" id="KW-1133">Transmembrane helix</keyword>
<keyword evidence="3" id="KW-0732">Signal</keyword>
<evidence type="ECO:0000256" key="3">
    <source>
        <dbReference type="SAM" id="SignalP"/>
    </source>
</evidence>
<dbReference type="Proteomes" id="UP000770015">
    <property type="component" value="Unassembled WGS sequence"/>
</dbReference>
<evidence type="ECO:0000256" key="2">
    <source>
        <dbReference type="SAM" id="Phobius"/>
    </source>
</evidence>
<keyword evidence="2" id="KW-0472">Membrane</keyword>
<evidence type="ECO:0000313" key="4">
    <source>
        <dbReference type="EMBL" id="KAH6685261.1"/>
    </source>
</evidence>
<keyword evidence="2" id="KW-0812">Transmembrane</keyword>
<organism evidence="4 5">
    <name type="scientific">Plectosphaerella plurivora</name>
    <dbReference type="NCBI Taxonomy" id="936078"/>
    <lineage>
        <taxon>Eukaryota</taxon>
        <taxon>Fungi</taxon>
        <taxon>Dikarya</taxon>
        <taxon>Ascomycota</taxon>
        <taxon>Pezizomycotina</taxon>
        <taxon>Sordariomycetes</taxon>
        <taxon>Hypocreomycetidae</taxon>
        <taxon>Glomerellales</taxon>
        <taxon>Plectosphaerellaceae</taxon>
        <taxon>Plectosphaerella</taxon>
    </lineage>
</organism>
<feature type="compositionally biased region" description="Basic and acidic residues" evidence="1">
    <location>
        <begin position="315"/>
        <end position="324"/>
    </location>
</feature>
<dbReference type="PANTHER" id="PTHR16861:SF10">
    <property type="entry name" value="MID2 DOMAIN-CONTAINING PROTEIN"/>
    <property type="match status" value="1"/>
</dbReference>